<accession>A0A0B0NTN2</accession>
<proteinExistence type="predicted"/>
<organism evidence="1 2">
    <name type="scientific">Gossypium arboreum</name>
    <name type="common">Tree cotton</name>
    <name type="synonym">Gossypium nanking</name>
    <dbReference type="NCBI Taxonomy" id="29729"/>
    <lineage>
        <taxon>Eukaryota</taxon>
        <taxon>Viridiplantae</taxon>
        <taxon>Streptophyta</taxon>
        <taxon>Embryophyta</taxon>
        <taxon>Tracheophyta</taxon>
        <taxon>Spermatophyta</taxon>
        <taxon>Magnoliopsida</taxon>
        <taxon>eudicotyledons</taxon>
        <taxon>Gunneridae</taxon>
        <taxon>Pentapetalae</taxon>
        <taxon>rosids</taxon>
        <taxon>malvids</taxon>
        <taxon>Malvales</taxon>
        <taxon>Malvaceae</taxon>
        <taxon>Malvoideae</taxon>
        <taxon>Gossypium</taxon>
    </lineage>
</organism>
<dbReference type="Proteomes" id="UP000032142">
    <property type="component" value="Unassembled WGS sequence"/>
</dbReference>
<name>A0A0B0NTN2_GOSAR</name>
<keyword evidence="2" id="KW-1185">Reference proteome</keyword>
<sequence>MPRTCLWHPIWCMIIPNALPYSKWLNGRFKIKVKIWRNMNKL</sequence>
<dbReference type="EMBL" id="KN401577">
    <property type="protein sequence ID" value="KHG14446.1"/>
    <property type="molecule type" value="Genomic_DNA"/>
</dbReference>
<evidence type="ECO:0000313" key="2">
    <source>
        <dbReference type="Proteomes" id="UP000032142"/>
    </source>
</evidence>
<protein>
    <submittedName>
        <fullName evidence="1">Uncharacterized protein</fullName>
    </submittedName>
</protein>
<reference evidence="2" key="1">
    <citation type="submission" date="2014-09" db="EMBL/GenBank/DDBJ databases">
        <authorList>
            <person name="Mudge J."/>
            <person name="Ramaraj T."/>
            <person name="Lindquist I.E."/>
            <person name="Bharti A.K."/>
            <person name="Sundararajan A."/>
            <person name="Cameron C.T."/>
            <person name="Woodward J.E."/>
            <person name="May G.D."/>
            <person name="Brubaker C."/>
            <person name="Broadhvest J."/>
            <person name="Wilkins T.A."/>
        </authorList>
    </citation>
    <scope>NUCLEOTIDE SEQUENCE</scope>
    <source>
        <strain evidence="2">cv. AKA8401</strain>
    </source>
</reference>
<gene>
    <name evidence="1" type="ORF">F383_17910</name>
</gene>
<dbReference type="AlphaFoldDB" id="A0A0B0NTN2"/>
<evidence type="ECO:0000313" key="1">
    <source>
        <dbReference type="EMBL" id="KHG14446.1"/>
    </source>
</evidence>